<dbReference type="Gene3D" id="2.30.110.50">
    <property type="match status" value="1"/>
</dbReference>
<dbReference type="Pfam" id="PF13296">
    <property type="entry name" value="T6SS_Vgr"/>
    <property type="match status" value="1"/>
</dbReference>
<evidence type="ECO:0000259" key="2">
    <source>
        <dbReference type="Pfam" id="PF04717"/>
    </source>
</evidence>
<evidence type="ECO:0000313" key="5">
    <source>
        <dbReference type="EMBL" id="RIX78342.1"/>
    </source>
</evidence>
<dbReference type="SUPFAM" id="SSF69279">
    <property type="entry name" value="Phage tail proteins"/>
    <property type="match status" value="1"/>
</dbReference>
<comment type="caution">
    <text evidence="5">The sequence shown here is derived from an EMBL/GenBank/DDBJ whole genome shotgun (WGS) entry which is preliminary data.</text>
</comment>
<evidence type="ECO:0000256" key="1">
    <source>
        <dbReference type="SAM" id="MobiDB-lite"/>
    </source>
</evidence>
<evidence type="ECO:0000259" key="3">
    <source>
        <dbReference type="Pfam" id="PF10106"/>
    </source>
</evidence>
<dbReference type="Proteomes" id="UP000265619">
    <property type="component" value="Unassembled WGS sequence"/>
</dbReference>
<keyword evidence="6" id="KW-1185">Reference proteome</keyword>
<evidence type="ECO:0000313" key="6">
    <source>
        <dbReference type="Proteomes" id="UP000265619"/>
    </source>
</evidence>
<feature type="domain" description="Gp5/Type VI secretion system Vgr protein OB-fold" evidence="2">
    <location>
        <begin position="519"/>
        <end position="571"/>
    </location>
</feature>
<feature type="domain" description="DUF2345" evidence="3">
    <location>
        <begin position="810"/>
        <end position="965"/>
    </location>
</feature>
<dbReference type="InterPro" id="IPR037026">
    <property type="entry name" value="Vgr_OB-fold_dom_sf"/>
</dbReference>
<dbReference type="Gene3D" id="2.40.50.230">
    <property type="entry name" value="Gp5 N-terminal domain"/>
    <property type="match status" value="1"/>
</dbReference>
<gene>
    <name evidence="5" type="ORF">D3H34_16705</name>
</gene>
<dbReference type="EMBL" id="QXMN01000020">
    <property type="protein sequence ID" value="RIX78342.1"/>
    <property type="molecule type" value="Genomic_DNA"/>
</dbReference>
<dbReference type="SUPFAM" id="SSF69255">
    <property type="entry name" value="gp5 N-terminal domain-like"/>
    <property type="match status" value="1"/>
</dbReference>
<reference evidence="5 6" key="1">
    <citation type="submission" date="2018-09" db="EMBL/GenBank/DDBJ databases">
        <title>Acidovorax cavernicola nov. sp. isolated from Gruta de las Maravillas (Aracena, Spain).</title>
        <authorList>
            <person name="Jurado V."/>
            <person name="Gutierrez-Patricio S."/>
            <person name="Gonzalez-Pimentel J.L."/>
            <person name="Miller A.Z."/>
            <person name="Laiz L."/>
            <person name="Saiz-Jimenez C."/>
        </authorList>
    </citation>
    <scope>NUCLEOTIDE SEQUENCE [LARGE SCALE GENOMIC DNA]</scope>
    <source>
        <strain evidence="5 6">1011MAR4D40.2</strain>
    </source>
</reference>
<evidence type="ECO:0000259" key="4">
    <source>
        <dbReference type="Pfam" id="PF13296"/>
    </source>
</evidence>
<dbReference type="Gene3D" id="4.10.220.110">
    <property type="match status" value="1"/>
</dbReference>
<dbReference type="Pfam" id="PF05954">
    <property type="entry name" value="Phage_GPD"/>
    <property type="match status" value="1"/>
</dbReference>
<dbReference type="Pfam" id="PF04717">
    <property type="entry name" value="Phage_base_V"/>
    <property type="match status" value="1"/>
</dbReference>
<feature type="domain" description="Putative type VI secretion system Rhs element associated Vgr" evidence="4">
    <location>
        <begin position="641"/>
        <end position="750"/>
    </location>
</feature>
<accession>A0A9X8D3Y2</accession>
<dbReference type="Pfam" id="PF10106">
    <property type="entry name" value="DUF2345"/>
    <property type="match status" value="1"/>
</dbReference>
<name>A0A9X8D3Y2_9BURK</name>
<dbReference type="InterPro" id="IPR028244">
    <property type="entry name" value="T6SS_Rhs_Vgr_dom"/>
</dbReference>
<dbReference type="Gene3D" id="3.55.50.10">
    <property type="entry name" value="Baseplate protein-like domains"/>
    <property type="match status" value="1"/>
</dbReference>
<dbReference type="AlphaFoldDB" id="A0A9X8D3Y2"/>
<protein>
    <submittedName>
        <fullName evidence="5">Type VI secretion system tip protein VgrG</fullName>
    </submittedName>
</protein>
<dbReference type="InterPro" id="IPR018769">
    <property type="entry name" value="VgrG2_DUF2345"/>
</dbReference>
<dbReference type="RefSeq" id="WP_119554927.1">
    <property type="nucleotide sequence ID" value="NZ_QXMN01000020.1"/>
</dbReference>
<dbReference type="OrthoDB" id="1907165at2"/>
<proteinExistence type="predicted"/>
<dbReference type="InterPro" id="IPR006531">
    <property type="entry name" value="Gp5/Vgr_OB"/>
</dbReference>
<sequence length="998" mass="106080">MPSTDRSALWAELSQTARLYRLEAPSASSSSSSNSAARESIEALRVEGWVQREAVSQLFELRIVCLSLRADLSLSSLIDQPLTLVTVLADGSLARRTGLIRAVESLGSDGGLARYRLTLVPWLWLATQQGRSQVFQQRSAADIIERLLAPYADAGSWAFSSEVNSFLADAPVRTYCTQYRESDFDFLSRLLAEEGLAWRIEEDAKAPMGHKLVIFSSNDTQPADAGSPVRFHRKSSQERSDAVQALVRRMRQSVAQVHLSAWNVDGKRQLTGSAPARFPVGGKNAPRLEYDDVLGLNDRSRGWDTNRTLERYAALMMEAAECRADVMLGHSTVRTLRAGTRIEIDDAPALGLQAKPALLLDTIEHVGINNLPKDTAASIAAQLGELTEHLVFDQPCAAVTAESDVFGLVPAATSTGTSSDSDIHPQPHNLATAQTQGYANSFSGVHAPRPWRPVLAAADGARLHAKPTASGVHSAIVVGPSGETSPNGADELYCNDRGDVRVRFHWQNDASGSNNSGDNAQDNRSTRWIRVAQRQAGPGMGWQWLPRIGQEVLVKFVDLDVDQPVIVGALYNGRGDGGIAPTPGGTSRDNENSEDVFAQASDAAPSAQANLAAGHAPPWHGASADDKGHRNAAALSGFKTKEFGGEGFSQLVFDDSNQQLRVQLHASTAHSQLNLGHLIHQADNFRGSFRGQGLELRTDGYAALRGGKGVLLSTYHGAGGQKLEPVGDFAAGMALLKQVQQLGQALSDAARTHETVQLAGHIGANKADESQLDKERAPYAAMERTTSGMVAADALDTAYADAADKAIATGEGKVPHTSDAVIALAARGGLAMVAGQQLQMVAGETATLASGGDINLALTDVLRVHSGQAIGLLAGAQKADADAGLSVIAGNDALDFQAQHDELRIQAKEALKIASTDQTVEFAAKKKIRIATAQGASITLQDGDITFECPGKITYHAVQRKLAGPTSSPYGLPLFPQSICIECMLKAAQSGAPFSALQ</sequence>
<organism evidence="5 6">
    <name type="scientific">Acidovorax cavernicola</name>
    <dbReference type="NCBI Taxonomy" id="1675792"/>
    <lineage>
        <taxon>Bacteria</taxon>
        <taxon>Pseudomonadati</taxon>
        <taxon>Pseudomonadota</taxon>
        <taxon>Betaproteobacteria</taxon>
        <taxon>Burkholderiales</taxon>
        <taxon>Comamonadaceae</taxon>
        <taxon>Acidovorax</taxon>
    </lineage>
</organism>
<feature type="region of interest" description="Disordered" evidence="1">
    <location>
        <begin position="572"/>
        <end position="592"/>
    </location>
</feature>